<dbReference type="SUPFAM" id="SSF53927">
    <property type="entry name" value="Cytidine deaminase-like"/>
    <property type="match status" value="1"/>
</dbReference>
<proteinExistence type="predicted"/>
<dbReference type="InterPro" id="IPR016192">
    <property type="entry name" value="APOBEC/CMP_deaminase_Zn-bd"/>
</dbReference>
<keyword evidence="1" id="KW-0479">Metal-binding</keyword>
<dbReference type="Pfam" id="PF00383">
    <property type="entry name" value="dCMP_cyt_deam_1"/>
    <property type="match status" value="1"/>
</dbReference>
<dbReference type="PROSITE" id="PS51747">
    <property type="entry name" value="CYT_DCMP_DEAMINASES_2"/>
    <property type="match status" value="1"/>
</dbReference>
<dbReference type="CDD" id="cd01285">
    <property type="entry name" value="nucleoside_deaminase"/>
    <property type="match status" value="1"/>
</dbReference>
<dbReference type="RefSeq" id="WP_013461311.1">
    <property type="nucleotide sequence ID" value="NC_014762.1"/>
</dbReference>
<reference evidence="4 5" key="1">
    <citation type="journal article" date="2012" name="Stand. Genomic Sci.">
        <title>Complete genome sequence of the sulfur compounds oxidizing chemolithoautotroph Sulfuricurvum kujiense type strain (YK-1(T)).</title>
        <authorList>
            <person name="Han C."/>
            <person name="Kotsyurbenko O."/>
            <person name="Chertkov O."/>
            <person name="Held B."/>
            <person name="Lapidus A."/>
            <person name="Nolan M."/>
            <person name="Lucas S."/>
            <person name="Hammon N."/>
            <person name="Deshpande S."/>
            <person name="Cheng J.F."/>
            <person name="Tapia R."/>
            <person name="Goodwin L.A."/>
            <person name="Pitluck S."/>
            <person name="Liolios K."/>
            <person name="Pagani I."/>
            <person name="Ivanova N."/>
            <person name="Mavromatis K."/>
            <person name="Mikhailova N."/>
            <person name="Pati A."/>
            <person name="Chen A."/>
            <person name="Palaniappan K."/>
            <person name="Land M."/>
            <person name="Hauser L."/>
            <person name="Chang Y.J."/>
            <person name="Jeffries C.D."/>
            <person name="Brambilla E.M."/>
            <person name="Rohde M."/>
            <person name="Spring S."/>
            <person name="Sikorski J."/>
            <person name="Goker M."/>
            <person name="Woyke T."/>
            <person name="Bristow J."/>
            <person name="Eisen J.A."/>
            <person name="Markowitz V."/>
            <person name="Hugenholtz P."/>
            <person name="Kyrpides N.C."/>
            <person name="Klenk H.P."/>
            <person name="Detter J.C."/>
        </authorList>
    </citation>
    <scope>NUCLEOTIDE SEQUENCE [LARGE SCALE GENOMIC DNA]</scope>
    <source>
        <strain evidence="5">ATCC BAA-921 / DSM 16994 / JCM 11577 / YK-1</strain>
    </source>
</reference>
<name>E4TYV4_SULKY</name>
<evidence type="ECO:0000313" key="5">
    <source>
        <dbReference type="Proteomes" id="UP000008721"/>
    </source>
</evidence>
<keyword evidence="2" id="KW-0862">Zinc</keyword>
<evidence type="ECO:0000313" key="4">
    <source>
        <dbReference type="EMBL" id="ADR35114.1"/>
    </source>
</evidence>
<organism evidence="4 5">
    <name type="scientific">Sulfuricurvum kujiense (strain ATCC BAA-921 / DSM 16994 / JCM 11577 / YK-1)</name>
    <dbReference type="NCBI Taxonomy" id="709032"/>
    <lineage>
        <taxon>Bacteria</taxon>
        <taxon>Pseudomonadati</taxon>
        <taxon>Campylobacterota</taxon>
        <taxon>Epsilonproteobacteria</taxon>
        <taxon>Campylobacterales</taxon>
        <taxon>Sulfurimonadaceae</taxon>
        <taxon>Sulfuricurvum</taxon>
    </lineage>
</organism>
<feature type="domain" description="CMP/dCMP-type deaminase" evidence="3">
    <location>
        <begin position="1"/>
        <end position="111"/>
    </location>
</feature>
<dbReference type="eggNOG" id="COG0590">
    <property type="taxonomic scope" value="Bacteria"/>
</dbReference>
<dbReference type="GO" id="GO:0006152">
    <property type="term" value="P:purine nucleoside catabolic process"/>
    <property type="evidence" value="ECO:0007669"/>
    <property type="project" value="TreeGrafter"/>
</dbReference>
<dbReference type="PANTHER" id="PTHR11079:SF161">
    <property type="entry name" value="CMP_DCMP-TYPE DEAMINASE DOMAIN-CONTAINING PROTEIN"/>
    <property type="match status" value="1"/>
</dbReference>
<dbReference type="AlphaFoldDB" id="E4TYV4"/>
<dbReference type="Gene3D" id="3.40.140.10">
    <property type="entry name" value="Cytidine Deaminase, domain 2"/>
    <property type="match status" value="1"/>
</dbReference>
<protein>
    <submittedName>
        <fullName evidence="4">CMP/dCMP deaminase zinc-binding protein</fullName>
        <ecNumber evidence="4">3.5.4.3</ecNumber>
    </submittedName>
</protein>
<keyword evidence="4" id="KW-0378">Hydrolase</keyword>
<sequence>MNTWMAIARDEALKGMDSNEGGPFGAAIVRNGSLIAAAHNEVLKSNDPTAHAEINVIRKASEKLATYDLSDCVLYTTCYPCPMCLGAILWARIPTVYYASTMDDAARGGFDDKAFYTMITDPKSVLDLHPLDSEEGNRLFFRWNEKMDRTVY</sequence>
<dbReference type="Proteomes" id="UP000008721">
    <property type="component" value="Chromosome"/>
</dbReference>
<dbReference type="GO" id="GO:0008270">
    <property type="term" value="F:zinc ion binding"/>
    <property type="evidence" value="ECO:0007669"/>
    <property type="project" value="InterPro"/>
</dbReference>
<dbReference type="InterPro" id="IPR002125">
    <property type="entry name" value="CMP_dCMP_dom"/>
</dbReference>
<evidence type="ECO:0000256" key="2">
    <source>
        <dbReference type="ARBA" id="ARBA00022833"/>
    </source>
</evidence>
<dbReference type="HOGENOM" id="CLU_025810_5_2_7"/>
<evidence type="ECO:0000259" key="3">
    <source>
        <dbReference type="PROSITE" id="PS51747"/>
    </source>
</evidence>
<keyword evidence="5" id="KW-1185">Reference proteome</keyword>
<accession>E4TYV4</accession>
<dbReference type="PANTHER" id="PTHR11079">
    <property type="entry name" value="CYTOSINE DEAMINASE FAMILY MEMBER"/>
    <property type="match status" value="1"/>
</dbReference>
<gene>
    <name evidence="4" type="ordered locus">Sulku_2455</name>
</gene>
<evidence type="ECO:0000256" key="1">
    <source>
        <dbReference type="ARBA" id="ARBA00022723"/>
    </source>
</evidence>
<dbReference type="InterPro" id="IPR016193">
    <property type="entry name" value="Cytidine_deaminase-like"/>
</dbReference>
<dbReference type="OrthoDB" id="9802676at2"/>
<dbReference type="EC" id="3.5.4.3" evidence="4"/>
<dbReference type="GO" id="GO:0008892">
    <property type="term" value="F:guanine deaminase activity"/>
    <property type="evidence" value="ECO:0007669"/>
    <property type="project" value="UniProtKB-EC"/>
</dbReference>
<dbReference type="GO" id="GO:0047974">
    <property type="term" value="F:guanosine deaminase activity"/>
    <property type="evidence" value="ECO:0007669"/>
    <property type="project" value="TreeGrafter"/>
</dbReference>
<dbReference type="EMBL" id="CP002355">
    <property type="protein sequence ID" value="ADR35114.1"/>
    <property type="molecule type" value="Genomic_DNA"/>
</dbReference>
<dbReference type="PROSITE" id="PS00903">
    <property type="entry name" value="CYT_DCMP_DEAMINASES_1"/>
    <property type="match status" value="1"/>
</dbReference>
<dbReference type="KEGG" id="sku:Sulku_2455"/>
<dbReference type="STRING" id="709032.Sulku_2455"/>